<protein>
    <submittedName>
        <fullName evidence="1">Uncharacterized protein</fullName>
    </submittedName>
</protein>
<gene>
    <name evidence="1" type="ORF">VNO78_09296</name>
</gene>
<evidence type="ECO:0000313" key="2">
    <source>
        <dbReference type="Proteomes" id="UP001386955"/>
    </source>
</evidence>
<evidence type="ECO:0000313" key="1">
    <source>
        <dbReference type="EMBL" id="KAK7407403.1"/>
    </source>
</evidence>
<dbReference type="EMBL" id="JAYMYS010000002">
    <property type="protein sequence ID" value="KAK7407403.1"/>
    <property type="molecule type" value="Genomic_DNA"/>
</dbReference>
<dbReference type="AlphaFoldDB" id="A0AAN9T6G8"/>
<reference evidence="1 2" key="1">
    <citation type="submission" date="2024-01" db="EMBL/GenBank/DDBJ databases">
        <title>The genomes of 5 underutilized Papilionoideae crops provide insights into root nodulation and disease resistanc.</title>
        <authorList>
            <person name="Jiang F."/>
        </authorList>
    </citation>
    <scope>NUCLEOTIDE SEQUENCE [LARGE SCALE GENOMIC DNA]</scope>
    <source>
        <strain evidence="1">DUOXIRENSHENG_FW03</strain>
        <tissue evidence="1">Leaves</tissue>
    </source>
</reference>
<accession>A0AAN9T6G8</accession>
<keyword evidence="2" id="KW-1185">Reference proteome</keyword>
<proteinExistence type="predicted"/>
<name>A0AAN9T6G8_PSOTE</name>
<organism evidence="1 2">
    <name type="scientific">Psophocarpus tetragonolobus</name>
    <name type="common">Winged bean</name>
    <name type="synonym">Dolichos tetragonolobus</name>
    <dbReference type="NCBI Taxonomy" id="3891"/>
    <lineage>
        <taxon>Eukaryota</taxon>
        <taxon>Viridiplantae</taxon>
        <taxon>Streptophyta</taxon>
        <taxon>Embryophyta</taxon>
        <taxon>Tracheophyta</taxon>
        <taxon>Spermatophyta</taxon>
        <taxon>Magnoliopsida</taxon>
        <taxon>eudicotyledons</taxon>
        <taxon>Gunneridae</taxon>
        <taxon>Pentapetalae</taxon>
        <taxon>rosids</taxon>
        <taxon>fabids</taxon>
        <taxon>Fabales</taxon>
        <taxon>Fabaceae</taxon>
        <taxon>Papilionoideae</taxon>
        <taxon>50 kb inversion clade</taxon>
        <taxon>NPAAA clade</taxon>
        <taxon>indigoferoid/millettioid clade</taxon>
        <taxon>Phaseoleae</taxon>
        <taxon>Psophocarpus</taxon>
    </lineage>
</organism>
<sequence>MQVGVEVAHVQQEPSLVVQDENMAWAHMQHHVENDQMTITEGSTMYMDNMVIEDEGLVEVLVECIE</sequence>
<dbReference type="Proteomes" id="UP001386955">
    <property type="component" value="Unassembled WGS sequence"/>
</dbReference>
<comment type="caution">
    <text evidence="1">The sequence shown here is derived from an EMBL/GenBank/DDBJ whole genome shotgun (WGS) entry which is preliminary data.</text>
</comment>